<accession>M8ECL9</accession>
<comment type="caution">
    <text evidence="2">The sequence shown here is derived from an EMBL/GenBank/DDBJ whole genome shotgun (WGS) entry which is preliminary data.</text>
</comment>
<reference evidence="2 3" key="1">
    <citation type="submission" date="2013-03" db="EMBL/GenBank/DDBJ databases">
        <title>Assembly of a new bacterial strain Brevibacillus borstelensis AK1.</title>
        <authorList>
            <person name="Rajan I."/>
            <person name="PoliReddy D."/>
            <person name="Sugumar T."/>
            <person name="Rathinam K."/>
            <person name="Alqarawi S."/>
            <person name="Khalil A.B."/>
            <person name="Sivakumar N."/>
        </authorList>
    </citation>
    <scope>NUCLEOTIDE SEQUENCE [LARGE SCALE GENOMIC DNA]</scope>
    <source>
        <strain evidence="2 3">AK1</strain>
    </source>
</reference>
<feature type="compositionally biased region" description="Basic residues" evidence="1">
    <location>
        <begin position="109"/>
        <end position="120"/>
    </location>
</feature>
<organism evidence="2 3">
    <name type="scientific">Brevibacillus borstelensis AK1</name>
    <dbReference type="NCBI Taxonomy" id="1300222"/>
    <lineage>
        <taxon>Bacteria</taxon>
        <taxon>Bacillati</taxon>
        <taxon>Bacillota</taxon>
        <taxon>Bacilli</taxon>
        <taxon>Bacillales</taxon>
        <taxon>Paenibacillaceae</taxon>
        <taxon>Brevibacillus</taxon>
    </lineage>
</organism>
<evidence type="ECO:0000313" key="3">
    <source>
        <dbReference type="Proteomes" id="UP000012081"/>
    </source>
</evidence>
<dbReference type="RefSeq" id="WP_003388134.1">
    <property type="nucleotide sequence ID" value="NZ_APBN01000003.1"/>
</dbReference>
<sequence>MKKVLGITLMVALLGLNAYIWPALIKSVSAGTKAAEPKAESRVQATAAGTDFSNQDPKKTEVAFQQFAARENTAASPQLQSAGAGKQKQTAQSAASKSPAKKATQTATARKKTQPKKQAAKKTPAPKVQTQQQPEASPGYNAPFYTDEGVYVVDYGSQRSNWVELSDGSIMRKSDGVRTFNMPFSKNVYTGEIKPMVEPMSEAGYKMYQSQQAGFQPSVTTHYSNPR</sequence>
<proteinExistence type="predicted"/>
<dbReference type="PATRIC" id="fig|1300222.3.peg.2207"/>
<keyword evidence="3" id="KW-1185">Reference proteome</keyword>
<protein>
    <submittedName>
        <fullName evidence="2">Uncharacterized protein</fullName>
    </submittedName>
</protein>
<dbReference type="STRING" id="1300222.I532_10642"/>
<dbReference type="OrthoDB" id="2467177at2"/>
<dbReference type="Proteomes" id="UP000012081">
    <property type="component" value="Unassembled WGS sequence"/>
</dbReference>
<dbReference type="AlphaFoldDB" id="M8ECL9"/>
<feature type="region of interest" description="Disordered" evidence="1">
    <location>
        <begin position="41"/>
        <end position="142"/>
    </location>
</feature>
<gene>
    <name evidence="2" type="ORF">I532_10642</name>
</gene>
<dbReference type="EMBL" id="APBN01000003">
    <property type="protein sequence ID" value="EMT53230.1"/>
    <property type="molecule type" value="Genomic_DNA"/>
</dbReference>
<name>M8ECL9_9BACL</name>
<evidence type="ECO:0000313" key="2">
    <source>
        <dbReference type="EMBL" id="EMT53230.1"/>
    </source>
</evidence>
<evidence type="ECO:0000256" key="1">
    <source>
        <dbReference type="SAM" id="MobiDB-lite"/>
    </source>
</evidence>
<feature type="compositionally biased region" description="Low complexity" evidence="1">
    <location>
        <begin position="80"/>
        <end position="108"/>
    </location>
</feature>